<dbReference type="RefSeq" id="WP_232245744.1">
    <property type="nucleotide sequence ID" value="NZ_JBHSIH010000001.1"/>
</dbReference>
<proteinExistence type="predicted"/>
<comment type="caution">
    <text evidence="1">The sequence shown here is derived from an EMBL/GenBank/DDBJ whole genome shotgun (WGS) entry which is preliminary data.</text>
</comment>
<evidence type="ECO:0000313" key="1">
    <source>
        <dbReference type="EMBL" id="MFD2321513.1"/>
    </source>
</evidence>
<sequence length="60" mass="6569">MHAALGDDDLQRLEAAGVERDVTWYPKSPSPGVTGTAQVLRRVCKGYCKRVSPHLAQYIG</sequence>
<dbReference type="Proteomes" id="UP001597287">
    <property type="component" value="Unassembled WGS sequence"/>
</dbReference>
<protein>
    <submittedName>
        <fullName evidence="1">Uncharacterized protein</fullName>
    </submittedName>
</protein>
<name>A0ABW5EUD9_9BURK</name>
<accession>A0ABW5EUD9</accession>
<reference evidence="2" key="1">
    <citation type="journal article" date="2019" name="Int. J. Syst. Evol. Microbiol.">
        <title>The Global Catalogue of Microorganisms (GCM) 10K type strain sequencing project: providing services to taxonomists for standard genome sequencing and annotation.</title>
        <authorList>
            <consortium name="The Broad Institute Genomics Platform"/>
            <consortium name="The Broad Institute Genome Sequencing Center for Infectious Disease"/>
            <person name="Wu L."/>
            <person name="Ma J."/>
        </authorList>
    </citation>
    <scope>NUCLEOTIDE SEQUENCE [LARGE SCALE GENOMIC DNA]</scope>
    <source>
        <strain evidence="2">CCUG 62793</strain>
    </source>
</reference>
<keyword evidence="2" id="KW-1185">Reference proteome</keyword>
<dbReference type="EMBL" id="JBHUIG010000028">
    <property type="protein sequence ID" value="MFD2321513.1"/>
    <property type="molecule type" value="Genomic_DNA"/>
</dbReference>
<gene>
    <name evidence="1" type="ORF">ACFSPV_22720</name>
</gene>
<evidence type="ECO:0000313" key="2">
    <source>
        <dbReference type="Proteomes" id="UP001597287"/>
    </source>
</evidence>
<organism evidence="1 2">
    <name type="scientific">Delftia deserti</name>
    <dbReference type="NCBI Taxonomy" id="1651218"/>
    <lineage>
        <taxon>Bacteria</taxon>
        <taxon>Pseudomonadati</taxon>
        <taxon>Pseudomonadota</taxon>
        <taxon>Betaproteobacteria</taxon>
        <taxon>Burkholderiales</taxon>
        <taxon>Comamonadaceae</taxon>
        <taxon>Delftia</taxon>
    </lineage>
</organism>